<protein>
    <submittedName>
        <fullName evidence="1">Uncharacterized protein</fullName>
    </submittedName>
</protein>
<proteinExistence type="predicted"/>
<keyword evidence="2" id="KW-1185">Reference proteome</keyword>
<evidence type="ECO:0000313" key="1">
    <source>
        <dbReference type="EMBL" id="MPC81377.1"/>
    </source>
</evidence>
<organism evidence="1 2">
    <name type="scientific">Portunus trituberculatus</name>
    <name type="common">Swimming crab</name>
    <name type="synonym">Neptunus trituberculatus</name>
    <dbReference type="NCBI Taxonomy" id="210409"/>
    <lineage>
        <taxon>Eukaryota</taxon>
        <taxon>Metazoa</taxon>
        <taxon>Ecdysozoa</taxon>
        <taxon>Arthropoda</taxon>
        <taxon>Crustacea</taxon>
        <taxon>Multicrustacea</taxon>
        <taxon>Malacostraca</taxon>
        <taxon>Eumalacostraca</taxon>
        <taxon>Eucarida</taxon>
        <taxon>Decapoda</taxon>
        <taxon>Pleocyemata</taxon>
        <taxon>Brachyura</taxon>
        <taxon>Eubrachyura</taxon>
        <taxon>Portunoidea</taxon>
        <taxon>Portunidae</taxon>
        <taxon>Portuninae</taxon>
        <taxon>Portunus</taxon>
    </lineage>
</organism>
<comment type="caution">
    <text evidence="1">The sequence shown here is derived from an EMBL/GenBank/DDBJ whole genome shotgun (WGS) entry which is preliminary data.</text>
</comment>
<dbReference type="AlphaFoldDB" id="A0A5B7IIJ7"/>
<reference evidence="1 2" key="1">
    <citation type="submission" date="2019-05" db="EMBL/GenBank/DDBJ databases">
        <title>Another draft genome of Portunus trituberculatus and its Hox gene families provides insights of decapod evolution.</title>
        <authorList>
            <person name="Jeong J.-H."/>
            <person name="Song I."/>
            <person name="Kim S."/>
            <person name="Choi T."/>
            <person name="Kim D."/>
            <person name="Ryu S."/>
            <person name="Kim W."/>
        </authorList>
    </citation>
    <scope>NUCLEOTIDE SEQUENCE [LARGE SCALE GENOMIC DNA]</scope>
    <source>
        <tissue evidence="1">Muscle</tissue>
    </source>
</reference>
<gene>
    <name evidence="1" type="ORF">E2C01_075989</name>
</gene>
<evidence type="ECO:0000313" key="2">
    <source>
        <dbReference type="Proteomes" id="UP000324222"/>
    </source>
</evidence>
<dbReference type="EMBL" id="VSRR010056765">
    <property type="protein sequence ID" value="MPC81377.1"/>
    <property type="molecule type" value="Genomic_DNA"/>
</dbReference>
<sequence length="73" mass="7815">MGEESNTSSPLRGRLYMPGRGAGVTLAAQYVGGGSGTWAPQRAPGAPYVVVQPRTEHQEADKDGWRQSFTSLH</sequence>
<name>A0A5B7IIJ7_PORTR</name>
<dbReference type="Proteomes" id="UP000324222">
    <property type="component" value="Unassembled WGS sequence"/>
</dbReference>
<accession>A0A5B7IIJ7</accession>